<feature type="compositionally biased region" description="Basic residues" evidence="1">
    <location>
        <begin position="92"/>
        <end position="107"/>
    </location>
</feature>
<dbReference type="Proteomes" id="UP000274429">
    <property type="component" value="Unassembled WGS sequence"/>
</dbReference>
<evidence type="ECO:0000313" key="2">
    <source>
        <dbReference type="EMBL" id="VDM18959.1"/>
    </source>
</evidence>
<reference evidence="2 3" key="2">
    <citation type="submission" date="2018-11" db="EMBL/GenBank/DDBJ databases">
        <authorList>
            <consortium name="Pathogen Informatics"/>
        </authorList>
    </citation>
    <scope>NUCLEOTIDE SEQUENCE [LARGE SCALE GENOMIC DNA]</scope>
</reference>
<name>A0A0R3WMZ4_HYDTA</name>
<organism evidence="4">
    <name type="scientific">Hydatigena taeniaeformis</name>
    <name type="common">Feline tapeworm</name>
    <name type="synonym">Taenia taeniaeformis</name>
    <dbReference type="NCBI Taxonomy" id="6205"/>
    <lineage>
        <taxon>Eukaryota</taxon>
        <taxon>Metazoa</taxon>
        <taxon>Spiralia</taxon>
        <taxon>Lophotrochozoa</taxon>
        <taxon>Platyhelminthes</taxon>
        <taxon>Cestoda</taxon>
        <taxon>Eucestoda</taxon>
        <taxon>Cyclophyllidea</taxon>
        <taxon>Taeniidae</taxon>
        <taxon>Hydatigera</taxon>
    </lineage>
</organism>
<evidence type="ECO:0000313" key="3">
    <source>
        <dbReference type="Proteomes" id="UP000274429"/>
    </source>
</evidence>
<proteinExistence type="predicted"/>
<evidence type="ECO:0000256" key="1">
    <source>
        <dbReference type="SAM" id="MobiDB-lite"/>
    </source>
</evidence>
<feature type="compositionally biased region" description="Low complexity" evidence="1">
    <location>
        <begin position="72"/>
        <end position="81"/>
    </location>
</feature>
<protein>
    <submittedName>
        <fullName evidence="2 4">Uncharacterized protein</fullName>
    </submittedName>
</protein>
<dbReference type="EMBL" id="UYWX01000768">
    <property type="protein sequence ID" value="VDM18959.1"/>
    <property type="molecule type" value="Genomic_DNA"/>
</dbReference>
<gene>
    <name evidence="2" type="ORF">TTAC_LOCUS2119</name>
</gene>
<reference evidence="4" key="1">
    <citation type="submission" date="2017-02" db="UniProtKB">
        <authorList>
            <consortium name="WormBaseParasite"/>
        </authorList>
    </citation>
    <scope>IDENTIFICATION</scope>
</reference>
<keyword evidence="3" id="KW-1185">Reference proteome</keyword>
<dbReference type="AlphaFoldDB" id="A0A0R3WMZ4"/>
<accession>A0A0R3WMZ4</accession>
<sequence>MAYGPGSKNCNELIPKRPLFQSVDALMIKRDRNGQPLSHADAMKTRGKTYLSRSVSAYPPVKEKPASRKASLDSGSSTSRSDASDSETMRRLPPRRRSSKSQVRRTPPRNVSPNYSIDRMLASSPYIETDYPEAH</sequence>
<dbReference type="WBParaSite" id="TTAC_0000213201-mRNA-1">
    <property type="protein sequence ID" value="TTAC_0000213201-mRNA-1"/>
    <property type="gene ID" value="TTAC_0000213201"/>
</dbReference>
<evidence type="ECO:0000313" key="4">
    <source>
        <dbReference type="WBParaSite" id="TTAC_0000213201-mRNA-1"/>
    </source>
</evidence>
<dbReference type="OrthoDB" id="10479317at2759"/>
<feature type="region of interest" description="Disordered" evidence="1">
    <location>
        <begin position="31"/>
        <end position="135"/>
    </location>
</feature>